<organism evidence="1 2">
    <name type="scientific">Hominiventricola filiformis</name>
    <dbReference type="NCBI Taxonomy" id="2885352"/>
    <lineage>
        <taxon>Bacteria</taxon>
        <taxon>Bacillati</taxon>
        <taxon>Bacillota</taxon>
        <taxon>Clostridia</taxon>
        <taxon>Lachnospirales</taxon>
        <taxon>Lachnospiraceae</taxon>
        <taxon>Hominiventricola</taxon>
    </lineage>
</organism>
<sequence>MVKIRIQNIDDDGNIVTDETLEGKTLYFILNKEIKRNGRKISFNGNTGFCGRAIPDIFIGESWCRNIVTIIKRQCGGKDLETAFQLFNLSEMLKQESDNLVHEVIKARNPDELIPKDVMDFIMKRK</sequence>
<evidence type="ECO:0000313" key="1">
    <source>
        <dbReference type="EMBL" id="MCC2124844.1"/>
    </source>
</evidence>
<protein>
    <submittedName>
        <fullName evidence="1">Uncharacterized protein</fullName>
    </submittedName>
</protein>
<dbReference type="EMBL" id="JAJEPS010000001">
    <property type="protein sequence ID" value="MCC2124844.1"/>
    <property type="molecule type" value="Genomic_DNA"/>
</dbReference>
<name>A0AAE3A5B1_9FIRM</name>
<dbReference type="RefSeq" id="WP_308458398.1">
    <property type="nucleotide sequence ID" value="NZ_JAJEPS010000001.1"/>
</dbReference>
<comment type="caution">
    <text evidence="1">The sequence shown here is derived from an EMBL/GenBank/DDBJ whole genome shotgun (WGS) entry which is preliminary data.</text>
</comment>
<dbReference type="Proteomes" id="UP001198220">
    <property type="component" value="Unassembled WGS sequence"/>
</dbReference>
<proteinExistence type="predicted"/>
<keyword evidence="2" id="KW-1185">Reference proteome</keyword>
<reference evidence="1 2" key="1">
    <citation type="submission" date="2021-10" db="EMBL/GenBank/DDBJ databases">
        <title>Anaerobic single-cell dispensing facilitates the cultivation of human gut bacteria.</title>
        <authorList>
            <person name="Afrizal A."/>
        </authorList>
    </citation>
    <scope>NUCLEOTIDE SEQUENCE [LARGE SCALE GENOMIC DNA]</scope>
    <source>
        <strain evidence="1 2">CLA-AA-H276</strain>
    </source>
</reference>
<accession>A0AAE3A5B1</accession>
<dbReference type="AlphaFoldDB" id="A0AAE3A5B1"/>
<evidence type="ECO:0000313" key="2">
    <source>
        <dbReference type="Proteomes" id="UP001198220"/>
    </source>
</evidence>
<gene>
    <name evidence="1" type="ORF">LKD36_01470</name>
</gene>